<sequence length="239" mass="27448">MIVACSEWPSSGEFNVETFPSKALEAKGALGGVVVSWDDKVLELIEVEVGAFSISSHFKNCEDSFKWLLIRFPKEKRNCSWCFPSMRRFSKIIEELNLQDLPLIKDGGKMRRGRTPFRFENMWLKEEGFIEQVKLGGQVIWERDYVLGIEEGEIKRCVMEENNKCTLMEEISWRIRVNKVWLFKDAEIKVGVVNPKKVGVVNAFRSLSLGIRDWTPSNSILDFSSLKSAKERGLEAPFS</sequence>
<organism evidence="1 2">
    <name type="scientific">Vitis vinifera</name>
    <name type="common">Grape</name>
    <dbReference type="NCBI Taxonomy" id="29760"/>
    <lineage>
        <taxon>Eukaryota</taxon>
        <taxon>Viridiplantae</taxon>
        <taxon>Streptophyta</taxon>
        <taxon>Embryophyta</taxon>
        <taxon>Tracheophyta</taxon>
        <taxon>Spermatophyta</taxon>
        <taxon>Magnoliopsida</taxon>
        <taxon>eudicotyledons</taxon>
        <taxon>Gunneridae</taxon>
        <taxon>Pentapetalae</taxon>
        <taxon>rosids</taxon>
        <taxon>Vitales</taxon>
        <taxon>Vitaceae</taxon>
        <taxon>Viteae</taxon>
        <taxon>Vitis</taxon>
    </lineage>
</organism>
<dbReference type="AlphaFoldDB" id="A0A438JYN4"/>
<reference evidence="1 2" key="1">
    <citation type="journal article" date="2018" name="PLoS Genet.">
        <title>Population sequencing reveals clonal diversity and ancestral inbreeding in the grapevine cultivar Chardonnay.</title>
        <authorList>
            <person name="Roach M.J."/>
            <person name="Johnson D.L."/>
            <person name="Bohlmann J."/>
            <person name="van Vuuren H.J."/>
            <person name="Jones S.J."/>
            <person name="Pretorius I.S."/>
            <person name="Schmidt S.A."/>
            <person name="Borneman A.R."/>
        </authorList>
    </citation>
    <scope>NUCLEOTIDE SEQUENCE [LARGE SCALE GENOMIC DNA]</scope>
    <source>
        <strain evidence="2">cv. Chardonnay</strain>
        <tissue evidence="1">Leaf</tissue>
    </source>
</reference>
<evidence type="ECO:0000313" key="2">
    <source>
        <dbReference type="Proteomes" id="UP000288805"/>
    </source>
</evidence>
<accession>A0A438JYN4</accession>
<proteinExistence type="predicted"/>
<name>A0A438JYN4_VITVI</name>
<dbReference type="Proteomes" id="UP000288805">
    <property type="component" value="Unassembled WGS sequence"/>
</dbReference>
<comment type="caution">
    <text evidence="1">The sequence shown here is derived from an EMBL/GenBank/DDBJ whole genome shotgun (WGS) entry which is preliminary data.</text>
</comment>
<protein>
    <recommendedName>
        <fullName evidence="3">DUF4283 domain-containing protein</fullName>
    </recommendedName>
</protein>
<gene>
    <name evidence="1" type="ORF">CK203_011457</name>
</gene>
<evidence type="ECO:0008006" key="3">
    <source>
        <dbReference type="Google" id="ProtNLM"/>
    </source>
</evidence>
<evidence type="ECO:0000313" key="1">
    <source>
        <dbReference type="EMBL" id="RVX14076.1"/>
    </source>
</evidence>
<dbReference type="EMBL" id="QGNW01000022">
    <property type="protein sequence ID" value="RVX14076.1"/>
    <property type="molecule type" value="Genomic_DNA"/>
</dbReference>